<keyword evidence="5 6" id="KW-0472">Membrane</keyword>
<dbReference type="RefSeq" id="WP_084477565.1">
    <property type="nucleotide sequence ID" value="NZ_CP103423.1"/>
</dbReference>
<reference evidence="8" key="1">
    <citation type="submission" date="2022-08" db="EMBL/GenBank/DDBJ databases">
        <title>Complete genome sequence of Mycoplasma molare type strain H 542.</title>
        <authorList>
            <person name="Spergser J."/>
        </authorList>
    </citation>
    <scope>NUCLEOTIDE SEQUENCE</scope>
    <source>
        <strain evidence="8">H 542</strain>
    </source>
</reference>
<dbReference type="PANTHER" id="PTHR10010">
    <property type="entry name" value="SOLUTE CARRIER FAMILY 34 SODIUM PHOSPHATE , MEMBER 2-RELATED"/>
    <property type="match status" value="1"/>
</dbReference>
<evidence type="ECO:0000259" key="7">
    <source>
        <dbReference type="Pfam" id="PF01895"/>
    </source>
</evidence>
<dbReference type="InterPro" id="IPR026022">
    <property type="entry name" value="PhoU_dom"/>
</dbReference>
<name>A0ABY5TUY8_9BACT</name>
<evidence type="ECO:0000256" key="2">
    <source>
        <dbReference type="ARBA" id="ARBA00022475"/>
    </source>
</evidence>
<evidence type="ECO:0000256" key="6">
    <source>
        <dbReference type="SAM" id="Phobius"/>
    </source>
</evidence>
<feature type="transmembrane region" description="Helical" evidence="6">
    <location>
        <begin position="251"/>
        <end position="270"/>
    </location>
</feature>
<keyword evidence="3 6" id="KW-0812">Transmembrane</keyword>
<dbReference type="Proteomes" id="UP001058364">
    <property type="component" value="Chromosome"/>
</dbReference>
<protein>
    <submittedName>
        <fullName evidence="8">Na/Pi symporter</fullName>
    </submittedName>
</protein>
<feature type="transmembrane region" description="Helical" evidence="6">
    <location>
        <begin position="174"/>
        <end position="194"/>
    </location>
</feature>
<dbReference type="NCBIfam" id="NF037997">
    <property type="entry name" value="Na_Pi_symport"/>
    <property type="match status" value="1"/>
</dbReference>
<evidence type="ECO:0000256" key="3">
    <source>
        <dbReference type="ARBA" id="ARBA00022692"/>
    </source>
</evidence>
<feature type="domain" description="PhoU" evidence="7">
    <location>
        <begin position="464"/>
        <end position="548"/>
    </location>
</feature>
<sequence>MTFQTTSLAIIFALASLSLFIFSTKKLSTSLKNIGDNKFKKVIKIISKNNFISLLFGVFFTTLIQSSDGAMALIMGLLAAKFIGLKVAIAFLLGANIGTATTSLIVSFQSAFQFTEYFILFMFIGVFGSLLTKKERASHIFLILLSIGMVFFSLKIMSGAAKQIVKEDFFKNSLSFVAINPWSSFGFSFILTGIMQSSSATVTLYQVVFNEADFVLELPSAIALVFGANLGTTVTGLIVSLTSRNENSKKIAIIWGFTNLSISLLLLPFLYPFTFYADFIKILVPSQKALQLSIAHLFFNFILVFIYFWNIKYLEKLVNLIIKTKETNSEFNIILPEELLGQNASLALKVAKKALYSQGQISLEGIKILNKYISEGDQKELKRYEDLENIIDDTRTSIYNYLIRISSENLTKEEAKTHLSLILSSRSIDKIMGLGNSIITEMNKIYSSKNDNFFNINADILVEIKELTNLITQLLKNSIDQLEENNKERSQFIDKLAANINALTFNFAKSNVDRLKTNEGKEQLELDFDYSILLRTIERIAHHCQRINHYIKNSRLKVKRISEKEHTTFIELDK</sequence>
<feature type="transmembrane region" description="Helical" evidence="6">
    <location>
        <begin position="137"/>
        <end position="154"/>
    </location>
</feature>
<keyword evidence="2" id="KW-1003">Cell membrane</keyword>
<keyword evidence="4 6" id="KW-1133">Transmembrane helix</keyword>
<evidence type="ECO:0000313" key="8">
    <source>
        <dbReference type="EMBL" id="UWD34474.1"/>
    </source>
</evidence>
<feature type="transmembrane region" description="Helical" evidence="6">
    <location>
        <begin position="6"/>
        <end position="24"/>
    </location>
</feature>
<dbReference type="EMBL" id="CP103423">
    <property type="protein sequence ID" value="UWD34474.1"/>
    <property type="molecule type" value="Genomic_DNA"/>
</dbReference>
<comment type="subcellular location">
    <subcellularLocation>
        <location evidence="1">Cell membrane</location>
        <topology evidence="1">Multi-pass membrane protein</topology>
    </subcellularLocation>
</comment>
<dbReference type="Gene3D" id="1.20.58.220">
    <property type="entry name" value="Phosphate transport system protein phou homolog 2, domain 2"/>
    <property type="match status" value="1"/>
</dbReference>
<organism evidence="8 9">
    <name type="scientific">Mesomycoplasma molare</name>
    <dbReference type="NCBI Taxonomy" id="171288"/>
    <lineage>
        <taxon>Bacteria</taxon>
        <taxon>Bacillati</taxon>
        <taxon>Mycoplasmatota</taxon>
        <taxon>Mycoplasmoidales</taxon>
        <taxon>Metamycoplasmataceae</taxon>
        <taxon>Mesomycoplasma</taxon>
    </lineage>
</organism>
<evidence type="ECO:0000256" key="5">
    <source>
        <dbReference type="ARBA" id="ARBA00023136"/>
    </source>
</evidence>
<dbReference type="PANTHER" id="PTHR10010:SF46">
    <property type="entry name" value="SODIUM-DEPENDENT PHOSPHATE TRANSPORT PROTEIN 2B"/>
    <property type="match status" value="1"/>
</dbReference>
<evidence type="ECO:0000313" key="9">
    <source>
        <dbReference type="Proteomes" id="UP001058364"/>
    </source>
</evidence>
<keyword evidence="9" id="KW-1185">Reference proteome</keyword>
<dbReference type="InterPro" id="IPR038078">
    <property type="entry name" value="PhoU-like_sf"/>
</dbReference>
<feature type="transmembrane region" description="Helical" evidence="6">
    <location>
        <begin position="290"/>
        <end position="309"/>
    </location>
</feature>
<dbReference type="SUPFAM" id="SSF109755">
    <property type="entry name" value="PhoU-like"/>
    <property type="match status" value="1"/>
</dbReference>
<evidence type="ECO:0000256" key="1">
    <source>
        <dbReference type="ARBA" id="ARBA00004651"/>
    </source>
</evidence>
<dbReference type="Pfam" id="PF02690">
    <property type="entry name" value="Na_Pi_cotrans"/>
    <property type="match status" value="2"/>
</dbReference>
<dbReference type="Pfam" id="PF01895">
    <property type="entry name" value="PhoU"/>
    <property type="match status" value="1"/>
</dbReference>
<proteinExistence type="predicted"/>
<feature type="transmembrane region" description="Helical" evidence="6">
    <location>
        <begin position="214"/>
        <end position="239"/>
    </location>
</feature>
<feature type="transmembrane region" description="Helical" evidence="6">
    <location>
        <begin position="114"/>
        <end position="131"/>
    </location>
</feature>
<feature type="transmembrane region" description="Helical" evidence="6">
    <location>
        <begin position="70"/>
        <end position="93"/>
    </location>
</feature>
<dbReference type="InterPro" id="IPR003841">
    <property type="entry name" value="Na/Pi_transpt"/>
</dbReference>
<gene>
    <name evidence="8" type="ORF">NX772_01430</name>
</gene>
<evidence type="ECO:0000256" key="4">
    <source>
        <dbReference type="ARBA" id="ARBA00022989"/>
    </source>
</evidence>
<accession>A0ABY5TUY8</accession>
<feature type="transmembrane region" description="Helical" evidence="6">
    <location>
        <begin position="45"/>
        <end position="64"/>
    </location>
</feature>